<evidence type="ECO:0008006" key="3">
    <source>
        <dbReference type="Google" id="ProtNLM"/>
    </source>
</evidence>
<keyword evidence="2" id="KW-1185">Reference proteome</keyword>
<evidence type="ECO:0000313" key="2">
    <source>
        <dbReference type="Proteomes" id="UP000649289"/>
    </source>
</evidence>
<dbReference type="SUPFAM" id="SSF54637">
    <property type="entry name" value="Thioesterase/thiol ester dehydrase-isomerase"/>
    <property type="match status" value="1"/>
</dbReference>
<dbReference type="Gene3D" id="3.10.129.10">
    <property type="entry name" value="Hotdog Thioesterase"/>
    <property type="match status" value="1"/>
</dbReference>
<protein>
    <recommendedName>
        <fullName evidence="3">Thioesterase family protein</fullName>
    </recommendedName>
</protein>
<sequence length="268" mass="28146">MRRVSELIVPRRFCGPPDSGNGGWTAGALAALDDADSPDDRSDGWPAIEVTLRQPPPLDTPLVVTAEGGVTTASFGGTPIATAHRAERGLAEVDPVGPAVAATAAASYPGLGFHPFPTCFACGTSREEGDGLRIFPGPVDAGERASGEELVAAPWTPHPSLHEDWHTYVDEHPRASVAVTWAALDCIGGWAGDLGERLMVLGRMTARVDDLPVIGEPHVVVGEDRGRDGRKTFTASTLYDADGRVVATAEHTWIAVDPAMFGGQVPSR</sequence>
<gene>
    <name evidence="1" type="ORF">IEZ25_20320</name>
</gene>
<dbReference type="Proteomes" id="UP000649289">
    <property type="component" value="Unassembled WGS sequence"/>
</dbReference>
<comment type="caution">
    <text evidence="1">The sequence shown here is derived from an EMBL/GenBank/DDBJ whole genome shotgun (WGS) entry which is preliminary data.</text>
</comment>
<organism evidence="1 2">
    <name type="scientific">Nocardioides hwasunensis</name>
    <dbReference type="NCBI Taxonomy" id="397258"/>
    <lineage>
        <taxon>Bacteria</taxon>
        <taxon>Bacillati</taxon>
        <taxon>Actinomycetota</taxon>
        <taxon>Actinomycetes</taxon>
        <taxon>Propionibacteriales</taxon>
        <taxon>Nocardioidaceae</taxon>
        <taxon>Nocardioides</taxon>
    </lineage>
</organism>
<reference evidence="1 2" key="1">
    <citation type="submission" date="2020-09" db="EMBL/GenBank/DDBJ databases">
        <title>novel species in genus Nocardioides.</title>
        <authorList>
            <person name="Zhang G."/>
        </authorList>
    </citation>
    <scope>NUCLEOTIDE SEQUENCE [LARGE SCALE GENOMIC DNA]</scope>
    <source>
        <strain evidence="1 2">19197</strain>
    </source>
</reference>
<name>A0ABR8MLT0_9ACTN</name>
<dbReference type="InterPro" id="IPR029069">
    <property type="entry name" value="HotDog_dom_sf"/>
</dbReference>
<dbReference type="EMBL" id="JACXYY010000010">
    <property type="protein sequence ID" value="MBD3916970.1"/>
    <property type="molecule type" value="Genomic_DNA"/>
</dbReference>
<accession>A0ABR8MLT0</accession>
<evidence type="ECO:0000313" key="1">
    <source>
        <dbReference type="EMBL" id="MBD3916970.1"/>
    </source>
</evidence>
<proteinExistence type="predicted"/>